<accession>A0ACC3SKL1</accession>
<sequence length="1160" mass="128232">MPRRQFIADVQQASQEHGVVGVHDVRTGDDDGQVDFLFSHGQLERPVSVTASVGDVSDYPKHHDYFIYTAGDTPKELTAAFGALPRTQDKTVGEMLDIIATYLSKQLTDSDGDVHMADDELDYEDPDEEEEDDYHGSEDEEGFGTPTRSLTAAAANPGAFGVSSAGFRARIRADLRAAKAAGFKVGHQGPLMDATNAYVSVACRMSKLGISEEAMQAWQVDGSDYLILLIQYPAGYKTNEQLQGQDGGNSSRNVVMRVGASKHYKPTLQQAINAFSAAGDFKDLAKNENDKGSFRSIFISAPLNELLNERLIQLLRYRATGISWEGAEQFFIGLQGTSLGAVSAIDDKYLGIEDPASAVLPPIALADPMTDSGASEHSFPLLAMLYLLRHFVRCTDYCLVCHRRVPGDLEAIKPYVCDEPLCLYQYMSLGFGPSIEHEILSQPNVADLLISFCYNSAVSGKLKDFPNGLGFSVPASFLQDDDWQQFKPGVTPWTRKNSTLRYDASSGDIVFDDPPSKCPLQTSDWIQLDLAENPALVFHCRVMETCLFPTVRVGPLIPATRTDLPGPQDVASKTVVSEGGIQSGILHDPTEKFGAAPQWHDAAIEVYDRNFDDLEVHEKRTCVSHLLRLLPSVKEMCQYLNQRATGTPELRRWKDRIPQAALAVLRWVIASNRACIMQVDYNNEDAETQTKTKHRLYGMQGWVQFRFAMGAPDKEQRFLTAVRETSSRLALQYPTLFAWHGSPFYNWHAIIREGLHFEQTAHGRAYGNGCYHSLNHDTSLGYTHGYSTYSHKGSGFWPQSALKADIAMSLNEIVNAPNEFISKSPHLVVAQLDWIQTRYLFVKSRMDAVTASVIEEWPANALPQDPSMTPRGSTGQIRIPAKASNARATSKRKVTSPKKQSKGSKKAKRFFQKNKGNGTVDDPVSIDDDDDDFQADVEDDAQSVETDIEDVVLLLDDEPEQDPVKKDSPAALPDPKSKASKTDFIPGTLDHSTLPQLPEPDYATPAATKRLQSDFHALLKVQQTTPLEELGWYIDPSKLDNVYHWIVELHSFHIFETADGKPIPLSVDMKKAGVKSIVCEIRFPSRYPFDPPFVRVVRPRFLSFMQGGGGHVTAGGAMCMELCMPKGQDHQSWLANYSTVQLIKVNAAVSAASPSTSAGP</sequence>
<organism evidence="1 2">
    <name type="scientific">Zalaria obscura</name>
    <dbReference type="NCBI Taxonomy" id="2024903"/>
    <lineage>
        <taxon>Eukaryota</taxon>
        <taxon>Fungi</taxon>
        <taxon>Dikarya</taxon>
        <taxon>Ascomycota</taxon>
        <taxon>Pezizomycotina</taxon>
        <taxon>Dothideomycetes</taxon>
        <taxon>Dothideomycetidae</taxon>
        <taxon>Dothideales</taxon>
        <taxon>Zalariaceae</taxon>
        <taxon>Zalaria</taxon>
    </lineage>
</organism>
<gene>
    <name evidence="1" type="ORF">M8818_001232</name>
</gene>
<keyword evidence="2" id="KW-1185">Reference proteome</keyword>
<comment type="caution">
    <text evidence="1">The sequence shown here is derived from an EMBL/GenBank/DDBJ whole genome shotgun (WGS) entry which is preliminary data.</text>
</comment>
<evidence type="ECO:0000313" key="1">
    <source>
        <dbReference type="EMBL" id="KAK8217476.1"/>
    </source>
</evidence>
<dbReference type="Proteomes" id="UP001320706">
    <property type="component" value="Unassembled WGS sequence"/>
</dbReference>
<evidence type="ECO:0000313" key="2">
    <source>
        <dbReference type="Proteomes" id="UP001320706"/>
    </source>
</evidence>
<name>A0ACC3SKL1_9PEZI</name>
<dbReference type="EMBL" id="JAMKPW020000005">
    <property type="protein sequence ID" value="KAK8217476.1"/>
    <property type="molecule type" value="Genomic_DNA"/>
</dbReference>
<reference evidence="1" key="1">
    <citation type="submission" date="2024-02" db="EMBL/GenBank/DDBJ databases">
        <title>Metagenome Assembled Genome of Zalaria obscura JY119.</title>
        <authorList>
            <person name="Vighnesh L."/>
            <person name="Jagadeeshwari U."/>
            <person name="Venkata Ramana C."/>
            <person name="Sasikala C."/>
        </authorList>
    </citation>
    <scope>NUCLEOTIDE SEQUENCE</scope>
    <source>
        <strain evidence="1">JY119</strain>
    </source>
</reference>
<proteinExistence type="predicted"/>
<protein>
    <submittedName>
        <fullName evidence="1">Uncharacterized protein</fullName>
    </submittedName>
</protein>